<proteinExistence type="predicted"/>
<dbReference type="PANTHER" id="PTHR35702:SF2">
    <property type="match status" value="1"/>
</dbReference>
<dbReference type="EMBL" id="JACGWN010000002">
    <property type="protein sequence ID" value="KAL0457573.1"/>
    <property type="molecule type" value="Genomic_DNA"/>
</dbReference>
<sequence>MPATQRGRASFKKSNREIHIHKLLRHALWHHGIPAQGNNQALLYYIRPLYVQKARAEAAEKALAENLSKHQDFDHSVAVAREQGKAAARRASRQVKHVTGPMASAGWDLFETMYMGGSVGEAIVRSCGTFVGAYSGG</sequence>
<name>A0AAW2XTZ4_9LAMI</name>
<reference evidence="1" key="2">
    <citation type="journal article" date="2024" name="Plant">
        <title>Genomic evolution and insights into agronomic trait innovations of Sesamum species.</title>
        <authorList>
            <person name="Miao H."/>
            <person name="Wang L."/>
            <person name="Qu L."/>
            <person name="Liu H."/>
            <person name="Sun Y."/>
            <person name="Le M."/>
            <person name="Wang Q."/>
            <person name="Wei S."/>
            <person name="Zheng Y."/>
            <person name="Lin W."/>
            <person name="Duan Y."/>
            <person name="Cao H."/>
            <person name="Xiong S."/>
            <person name="Wang X."/>
            <person name="Wei L."/>
            <person name="Li C."/>
            <person name="Ma Q."/>
            <person name="Ju M."/>
            <person name="Zhao R."/>
            <person name="Li G."/>
            <person name="Mu C."/>
            <person name="Tian Q."/>
            <person name="Mei H."/>
            <person name="Zhang T."/>
            <person name="Gao T."/>
            <person name="Zhang H."/>
        </authorList>
    </citation>
    <scope>NUCLEOTIDE SEQUENCE</scope>
    <source>
        <strain evidence="1">KEN1</strain>
    </source>
</reference>
<evidence type="ECO:0000313" key="1">
    <source>
        <dbReference type="EMBL" id="KAL0457573.1"/>
    </source>
</evidence>
<protein>
    <submittedName>
        <fullName evidence="1">Uncharacterized protein</fullName>
    </submittedName>
</protein>
<comment type="caution">
    <text evidence="1">The sequence shown here is derived from an EMBL/GenBank/DDBJ whole genome shotgun (WGS) entry which is preliminary data.</text>
</comment>
<gene>
    <name evidence="1" type="ORF">Slati_0384500</name>
</gene>
<dbReference type="PANTHER" id="PTHR35702">
    <property type="entry name" value="EXPRESSED PROTEIN"/>
    <property type="match status" value="1"/>
</dbReference>
<accession>A0AAW2XTZ4</accession>
<reference evidence="1" key="1">
    <citation type="submission" date="2020-06" db="EMBL/GenBank/DDBJ databases">
        <authorList>
            <person name="Li T."/>
            <person name="Hu X."/>
            <person name="Zhang T."/>
            <person name="Song X."/>
            <person name="Zhang H."/>
            <person name="Dai N."/>
            <person name="Sheng W."/>
            <person name="Hou X."/>
            <person name="Wei L."/>
        </authorList>
    </citation>
    <scope>NUCLEOTIDE SEQUENCE</scope>
    <source>
        <strain evidence="1">KEN1</strain>
        <tissue evidence="1">Leaf</tissue>
    </source>
</reference>
<organism evidence="1">
    <name type="scientific">Sesamum latifolium</name>
    <dbReference type="NCBI Taxonomy" id="2727402"/>
    <lineage>
        <taxon>Eukaryota</taxon>
        <taxon>Viridiplantae</taxon>
        <taxon>Streptophyta</taxon>
        <taxon>Embryophyta</taxon>
        <taxon>Tracheophyta</taxon>
        <taxon>Spermatophyta</taxon>
        <taxon>Magnoliopsida</taxon>
        <taxon>eudicotyledons</taxon>
        <taxon>Gunneridae</taxon>
        <taxon>Pentapetalae</taxon>
        <taxon>asterids</taxon>
        <taxon>lamiids</taxon>
        <taxon>Lamiales</taxon>
        <taxon>Pedaliaceae</taxon>
        <taxon>Sesamum</taxon>
    </lineage>
</organism>
<dbReference type="AlphaFoldDB" id="A0AAW2XTZ4"/>